<accession>A0AAD9LVQ4</accession>
<evidence type="ECO:0000313" key="3">
    <source>
        <dbReference type="Proteomes" id="UP001232148"/>
    </source>
</evidence>
<dbReference type="EMBL" id="MU842981">
    <property type="protein sequence ID" value="KAK2023921.1"/>
    <property type="molecule type" value="Genomic_DNA"/>
</dbReference>
<feature type="region of interest" description="Disordered" evidence="1">
    <location>
        <begin position="182"/>
        <end position="213"/>
    </location>
</feature>
<evidence type="ECO:0000313" key="2">
    <source>
        <dbReference type="EMBL" id="KAK2023921.1"/>
    </source>
</evidence>
<dbReference type="AlphaFoldDB" id="A0AAD9LVQ4"/>
<comment type="caution">
    <text evidence="2">The sequence shown here is derived from an EMBL/GenBank/DDBJ whole genome shotgun (WGS) entry which is preliminary data.</text>
</comment>
<protein>
    <submittedName>
        <fullName evidence="2">Uncharacterized protein</fullName>
    </submittedName>
</protein>
<evidence type="ECO:0000256" key="1">
    <source>
        <dbReference type="SAM" id="MobiDB-lite"/>
    </source>
</evidence>
<proteinExistence type="predicted"/>
<reference evidence="2" key="1">
    <citation type="submission" date="2021-06" db="EMBL/GenBank/DDBJ databases">
        <title>Comparative genomics, transcriptomics and evolutionary studies reveal genomic signatures of adaptation to plant cell wall in hemibiotrophic fungi.</title>
        <authorList>
            <consortium name="DOE Joint Genome Institute"/>
            <person name="Baroncelli R."/>
            <person name="Diaz J.F."/>
            <person name="Benocci T."/>
            <person name="Peng M."/>
            <person name="Battaglia E."/>
            <person name="Haridas S."/>
            <person name="Andreopoulos W."/>
            <person name="Labutti K."/>
            <person name="Pangilinan J."/>
            <person name="Floch G.L."/>
            <person name="Makela M.R."/>
            <person name="Henrissat B."/>
            <person name="Grigoriev I.V."/>
            <person name="Crouch J.A."/>
            <person name="De Vries R.P."/>
            <person name="Sukno S.A."/>
            <person name="Thon M.R."/>
        </authorList>
    </citation>
    <scope>NUCLEOTIDE SEQUENCE</scope>
    <source>
        <strain evidence="2">MAFF235873</strain>
    </source>
</reference>
<dbReference type="Proteomes" id="UP001232148">
    <property type="component" value="Unassembled WGS sequence"/>
</dbReference>
<sequence>MLEQSPIAISKRRNALFLCYEKKQDIRMPCAVFSGRPPSHPNFVDIPIIAYLDHQDLRRDRKAGRHPVTISDPTRDPYVVALLIALAQSQRRNLQRACIRAGKGTHGPAATSFQVHIFLGDALIKPYLLVYTAEIPVAALDRLADFRWTPQNPTDFVVHTTEVPFEPYQTFPERLLQATFPGAAHVSPAPPPKKRRPSSEASPVESFKVARVE</sequence>
<gene>
    <name evidence="2" type="ORF">LX32DRAFT_731786</name>
</gene>
<name>A0AAD9LVQ4_9PEZI</name>
<organism evidence="2 3">
    <name type="scientific">Colletotrichum zoysiae</name>
    <dbReference type="NCBI Taxonomy" id="1216348"/>
    <lineage>
        <taxon>Eukaryota</taxon>
        <taxon>Fungi</taxon>
        <taxon>Dikarya</taxon>
        <taxon>Ascomycota</taxon>
        <taxon>Pezizomycotina</taxon>
        <taxon>Sordariomycetes</taxon>
        <taxon>Hypocreomycetidae</taxon>
        <taxon>Glomerellales</taxon>
        <taxon>Glomerellaceae</taxon>
        <taxon>Colletotrichum</taxon>
        <taxon>Colletotrichum graminicola species complex</taxon>
    </lineage>
</organism>
<keyword evidence="3" id="KW-1185">Reference proteome</keyword>